<dbReference type="HOGENOM" id="CLU_068529_2_0_4"/>
<sequence>MSRAFQLFQLAPQFDVDEEQLSRQYRALAAQFHPDRFAAASAFEQKQAVMMTAALNQAYECLSHPLNRAAELLQMQGIDADAPEHTQFPPEFLMQQMQWREALIDAQAAHDEAAMARLDEEIAREQQQLYGQLRGYFAAEQYEQAAQAVRQGRFLDKMRQEIRKAAGG</sequence>
<comment type="caution">
    <text evidence="6">The sequence shown here is derived from an EMBL/GenBank/DDBJ whole genome shotgun (WGS) entry which is preliminary data.</text>
</comment>
<evidence type="ECO:0000313" key="6">
    <source>
        <dbReference type="EMBL" id="EGC17374.1"/>
    </source>
</evidence>
<dbReference type="PANTHER" id="PTHR14021:SF15">
    <property type="entry name" value="IRON-SULFUR CLUSTER CO-CHAPERONE PROTEIN HSCB"/>
    <property type="match status" value="1"/>
</dbReference>
<evidence type="ECO:0000256" key="2">
    <source>
        <dbReference type="ARBA" id="ARBA00023186"/>
    </source>
</evidence>
<dbReference type="GO" id="GO:0006457">
    <property type="term" value="P:protein folding"/>
    <property type="evidence" value="ECO:0007669"/>
    <property type="project" value="UniProtKB-UniRule"/>
</dbReference>
<dbReference type="EMBL" id="AEWV01000020">
    <property type="protein sequence ID" value="EGC17374.1"/>
    <property type="molecule type" value="Genomic_DNA"/>
</dbReference>
<evidence type="ECO:0000256" key="1">
    <source>
        <dbReference type="ARBA" id="ARBA00010476"/>
    </source>
</evidence>
<dbReference type="STRING" id="888741.HMPREF9098_1201"/>
<evidence type="ECO:0000256" key="3">
    <source>
        <dbReference type="ARBA" id="ARBA00025596"/>
    </source>
</evidence>
<protein>
    <recommendedName>
        <fullName evidence="4">Co-chaperone protein HscB homolog</fullName>
    </recommendedName>
</protein>
<dbReference type="Proteomes" id="UP000004088">
    <property type="component" value="Unassembled WGS sequence"/>
</dbReference>
<dbReference type="GO" id="GO:0051087">
    <property type="term" value="F:protein-folding chaperone binding"/>
    <property type="evidence" value="ECO:0007669"/>
    <property type="project" value="InterPro"/>
</dbReference>
<dbReference type="InterPro" id="IPR004640">
    <property type="entry name" value="HscB"/>
</dbReference>
<gene>
    <name evidence="4 6" type="primary">hscB</name>
    <name evidence="6" type="ORF">HMPREF9098_1201</name>
</gene>
<dbReference type="GO" id="GO:0044571">
    <property type="term" value="P:[2Fe-2S] cluster assembly"/>
    <property type="evidence" value="ECO:0007669"/>
    <property type="project" value="InterPro"/>
</dbReference>
<dbReference type="InterPro" id="IPR001623">
    <property type="entry name" value="DnaJ_domain"/>
</dbReference>
<dbReference type="SUPFAM" id="SSF47144">
    <property type="entry name" value="HSC20 (HSCB), C-terminal oligomerisation domain"/>
    <property type="match status" value="1"/>
</dbReference>
<dbReference type="SMART" id="SM00271">
    <property type="entry name" value="DnaJ"/>
    <property type="match status" value="1"/>
</dbReference>
<dbReference type="InterPro" id="IPR009073">
    <property type="entry name" value="HscB_oligo_C"/>
</dbReference>
<keyword evidence="2 4" id="KW-0143">Chaperone</keyword>
<dbReference type="Pfam" id="PF00226">
    <property type="entry name" value="DnaJ"/>
    <property type="match status" value="1"/>
</dbReference>
<accession>F0EZB7</accession>
<dbReference type="GO" id="GO:0001671">
    <property type="term" value="F:ATPase activator activity"/>
    <property type="evidence" value="ECO:0007669"/>
    <property type="project" value="InterPro"/>
</dbReference>
<evidence type="ECO:0000313" key="7">
    <source>
        <dbReference type="Proteomes" id="UP000004088"/>
    </source>
</evidence>
<evidence type="ECO:0000256" key="4">
    <source>
        <dbReference type="HAMAP-Rule" id="MF_00682"/>
    </source>
</evidence>
<dbReference type="InterPro" id="IPR036869">
    <property type="entry name" value="J_dom_sf"/>
</dbReference>
<reference evidence="6 7" key="1">
    <citation type="submission" date="2011-01" db="EMBL/GenBank/DDBJ databases">
        <authorList>
            <person name="Muzny D."/>
            <person name="Qin X."/>
            <person name="Deng J."/>
            <person name="Jiang H."/>
            <person name="Liu Y."/>
            <person name="Qu J."/>
            <person name="Song X.-Z."/>
            <person name="Zhang L."/>
            <person name="Thornton R."/>
            <person name="Coyle M."/>
            <person name="Francisco L."/>
            <person name="Jackson L."/>
            <person name="Javaid M."/>
            <person name="Korchina V."/>
            <person name="Kovar C."/>
            <person name="Mata R."/>
            <person name="Mathew T."/>
            <person name="Ngo R."/>
            <person name="Nguyen L."/>
            <person name="Nguyen N."/>
            <person name="Okwuonu G."/>
            <person name="Ongeri F."/>
            <person name="Pham C."/>
            <person name="Simmons D."/>
            <person name="Wilczek-Boney K."/>
            <person name="Hale W."/>
            <person name="Jakkamsetti A."/>
            <person name="Pham P."/>
            <person name="Ruth R."/>
            <person name="San Lucas F."/>
            <person name="Warren J."/>
            <person name="Zhang J."/>
            <person name="Zhao Z."/>
            <person name="Zhou C."/>
            <person name="Zhu D."/>
            <person name="Lee S."/>
            <person name="Bess C."/>
            <person name="Blankenburg K."/>
            <person name="Forbes L."/>
            <person name="Fu Q."/>
            <person name="Gubbala S."/>
            <person name="Hirani K."/>
            <person name="Jayaseelan J.C."/>
            <person name="Lara F."/>
            <person name="Munidasa M."/>
            <person name="Palculict T."/>
            <person name="Patil S."/>
            <person name="Pu L.-L."/>
            <person name="Saada N."/>
            <person name="Tang L."/>
            <person name="Weissenberger G."/>
            <person name="Zhu Y."/>
            <person name="Hemphill L."/>
            <person name="Shang Y."/>
            <person name="Youmans B."/>
            <person name="Ayvaz T."/>
            <person name="Ross M."/>
            <person name="Santibanez J."/>
            <person name="Aqrawi P."/>
            <person name="Gross S."/>
            <person name="Joshi V."/>
            <person name="Fowler G."/>
            <person name="Nazareth L."/>
            <person name="Reid J."/>
            <person name="Worley K."/>
            <person name="Petrosino J."/>
            <person name="Highlander S."/>
            <person name="Gibbs R."/>
        </authorList>
    </citation>
    <scope>NUCLEOTIDE SEQUENCE [LARGE SCALE GENOMIC DNA]</scope>
    <source>
        <strain evidence="6 7">ATCC 33394</strain>
    </source>
</reference>
<evidence type="ECO:0000259" key="5">
    <source>
        <dbReference type="PROSITE" id="PS50076"/>
    </source>
</evidence>
<dbReference type="SUPFAM" id="SSF46565">
    <property type="entry name" value="Chaperone J-domain"/>
    <property type="match status" value="1"/>
</dbReference>
<organism evidence="6 7">
    <name type="scientific">Kingella denitrificans ATCC 33394</name>
    <dbReference type="NCBI Taxonomy" id="888741"/>
    <lineage>
        <taxon>Bacteria</taxon>
        <taxon>Pseudomonadati</taxon>
        <taxon>Pseudomonadota</taxon>
        <taxon>Betaproteobacteria</taxon>
        <taxon>Neisseriales</taxon>
        <taxon>Neisseriaceae</taxon>
        <taxon>Kingella</taxon>
    </lineage>
</organism>
<dbReference type="GO" id="GO:0051259">
    <property type="term" value="P:protein complex oligomerization"/>
    <property type="evidence" value="ECO:0007669"/>
    <property type="project" value="InterPro"/>
</dbReference>
<dbReference type="GO" id="GO:1990230">
    <property type="term" value="C:iron-sulfur cluster transfer complex"/>
    <property type="evidence" value="ECO:0007669"/>
    <property type="project" value="TreeGrafter"/>
</dbReference>
<dbReference type="RefSeq" id="WP_003782706.1">
    <property type="nucleotide sequence ID" value="NZ_GL870929.1"/>
</dbReference>
<dbReference type="Gene3D" id="1.10.287.110">
    <property type="entry name" value="DnaJ domain"/>
    <property type="match status" value="1"/>
</dbReference>
<keyword evidence="7" id="KW-1185">Reference proteome</keyword>
<comment type="similarity">
    <text evidence="1 4">Belongs to the HscB family.</text>
</comment>
<dbReference type="PROSITE" id="PS50076">
    <property type="entry name" value="DNAJ_2"/>
    <property type="match status" value="1"/>
</dbReference>
<dbReference type="HAMAP" id="MF_00682">
    <property type="entry name" value="HscB"/>
    <property type="match status" value="1"/>
</dbReference>
<feature type="domain" description="J" evidence="5">
    <location>
        <begin position="3"/>
        <end position="67"/>
    </location>
</feature>
<dbReference type="NCBIfam" id="TIGR00714">
    <property type="entry name" value="hscB"/>
    <property type="match status" value="1"/>
</dbReference>
<dbReference type="PANTHER" id="PTHR14021">
    <property type="entry name" value="IRON-SULFUR CLUSTER CO-CHAPERONE PROTEIN HSCB"/>
    <property type="match status" value="1"/>
</dbReference>
<dbReference type="InterPro" id="IPR036386">
    <property type="entry name" value="HscB_C_sf"/>
</dbReference>
<comment type="subunit">
    <text evidence="4">Interacts with HscA and stimulates its ATPase activity.</text>
</comment>
<dbReference type="CDD" id="cd06257">
    <property type="entry name" value="DnaJ"/>
    <property type="match status" value="1"/>
</dbReference>
<proteinExistence type="inferred from homology"/>
<comment type="function">
    <text evidence="3 4">Co-chaperone involved in the maturation of iron-sulfur cluster-containing proteins. Seems to help targeting proteins to be folded toward HscA.</text>
</comment>
<name>F0EZB7_9NEIS</name>
<dbReference type="Gene3D" id="1.20.1280.20">
    <property type="entry name" value="HscB, C-terminal domain"/>
    <property type="match status" value="1"/>
</dbReference>
<dbReference type="Pfam" id="PF07743">
    <property type="entry name" value="HSCB_C"/>
    <property type="match status" value="1"/>
</dbReference>
<dbReference type="AlphaFoldDB" id="F0EZB7"/>